<evidence type="ECO:0000313" key="14">
    <source>
        <dbReference type="EMBL" id="KRG18317.1"/>
    </source>
</evidence>
<dbReference type="EMBL" id="LKHV01000007">
    <property type="protein sequence ID" value="KRG18317.1"/>
    <property type="molecule type" value="Genomic_DNA"/>
</dbReference>
<keyword evidence="5" id="KW-0547">Nucleotide-binding</keyword>
<dbReference type="PANTHER" id="PTHR43394">
    <property type="entry name" value="ATP-DEPENDENT PERMEASE MDL1, MITOCHONDRIAL"/>
    <property type="match status" value="1"/>
</dbReference>
<protein>
    <submittedName>
        <fullName evidence="15">Peptidase domain-containing ABC transporter</fullName>
    </submittedName>
    <submittedName>
        <fullName evidence="14">Toxin RTX-I translocation ATP-binding protein</fullName>
    </submittedName>
</protein>
<comment type="subcellular location">
    <subcellularLocation>
        <location evidence="1">Cell membrane</location>
        <topology evidence="1">Multi-pass membrane protein</topology>
    </subcellularLocation>
</comment>
<feature type="transmembrane region" description="Helical" evidence="10">
    <location>
        <begin position="231"/>
        <end position="253"/>
    </location>
</feature>
<keyword evidence="7 14" id="KW-0067">ATP-binding</keyword>
<keyword evidence="4 10" id="KW-0812">Transmembrane</keyword>
<organism evidence="14">
    <name type="scientific">Candidatus Berkiella cookevillensis</name>
    <dbReference type="NCBI Taxonomy" id="437022"/>
    <lineage>
        <taxon>Bacteria</taxon>
        <taxon>Pseudomonadati</taxon>
        <taxon>Pseudomonadota</taxon>
        <taxon>Gammaproteobacteria</taxon>
        <taxon>Candidatus Berkiellales</taxon>
        <taxon>Candidatus Berkiellaceae</taxon>
        <taxon>Candidatus Berkiella</taxon>
    </lineage>
</organism>
<feature type="transmembrane region" description="Helical" evidence="10">
    <location>
        <begin position="205"/>
        <end position="224"/>
    </location>
</feature>
<evidence type="ECO:0000256" key="3">
    <source>
        <dbReference type="ARBA" id="ARBA00022475"/>
    </source>
</evidence>
<evidence type="ECO:0000256" key="1">
    <source>
        <dbReference type="ARBA" id="ARBA00004651"/>
    </source>
</evidence>
<feature type="domain" description="Peptidase C39" evidence="13">
    <location>
        <begin position="21"/>
        <end position="140"/>
    </location>
</feature>
<dbReference type="Pfam" id="PF00664">
    <property type="entry name" value="ABC_membrane"/>
    <property type="match status" value="1"/>
</dbReference>
<evidence type="ECO:0000259" key="13">
    <source>
        <dbReference type="PROSITE" id="PS50990"/>
    </source>
</evidence>
<evidence type="ECO:0000313" key="15">
    <source>
        <dbReference type="EMBL" id="MCS5708080.1"/>
    </source>
</evidence>
<reference evidence="15" key="2">
    <citation type="journal article" date="2016" name="Genome Announc.">
        <title>Draft Genome Sequences of Two Novel Amoeba-Resistant Intranuclear Bacteria, 'Candidatus Berkiella cookevillensis' and 'Candidatus Berkiella aquae'.</title>
        <authorList>
            <person name="Mehari Y.T."/>
            <person name="Arivett B.A."/>
            <person name="Farone A.L."/>
            <person name="Gunderson J.H."/>
            <person name="Farone M.B."/>
        </authorList>
    </citation>
    <scope>NUCLEOTIDE SEQUENCE</scope>
    <source>
        <strain evidence="15">CC99</strain>
    </source>
</reference>
<dbReference type="Gene3D" id="1.20.1560.10">
    <property type="entry name" value="ABC transporter type 1, transmembrane domain"/>
    <property type="match status" value="1"/>
</dbReference>
<dbReference type="FunFam" id="3.40.50.300:FF:000299">
    <property type="entry name" value="ABC transporter ATP-binding protein/permease"/>
    <property type="match status" value="1"/>
</dbReference>
<keyword evidence="3" id="KW-1003">Cell membrane</keyword>
<evidence type="ECO:0000256" key="8">
    <source>
        <dbReference type="ARBA" id="ARBA00022989"/>
    </source>
</evidence>
<dbReference type="CDD" id="cd18567">
    <property type="entry name" value="ABC_6TM_CvaB_RaxB_like"/>
    <property type="match status" value="1"/>
</dbReference>
<dbReference type="InterPro" id="IPR039421">
    <property type="entry name" value="Type_1_exporter"/>
</dbReference>
<dbReference type="InterPro" id="IPR027417">
    <property type="entry name" value="P-loop_NTPase"/>
</dbReference>
<evidence type="ECO:0000259" key="11">
    <source>
        <dbReference type="PROSITE" id="PS50893"/>
    </source>
</evidence>
<evidence type="ECO:0000256" key="6">
    <source>
        <dbReference type="ARBA" id="ARBA00022801"/>
    </source>
</evidence>
<keyword evidence="16" id="KW-1185">Reference proteome</keyword>
<dbReference type="CDD" id="cd02419">
    <property type="entry name" value="Peptidase_C39C"/>
    <property type="match status" value="1"/>
</dbReference>
<proteinExistence type="predicted"/>
<dbReference type="InterPro" id="IPR036640">
    <property type="entry name" value="ABC1_TM_sf"/>
</dbReference>
<dbReference type="STRING" id="437022.CC99x_01527"/>
<evidence type="ECO:0000313" key="16">
    <source>
        <dbReference type="Proteomes" id="UP000051494"/>
    </source>
</evidence>
<evidence type="ECO:0000256" key="2">
    <source>
        <dbReference type="ARBA" id="ARBA00022448"/>
    </source>
</evidence>
<dbReference type="GO" id="GO:0015421">
    <property type="term" value="F:ABC-type oligopeptide transporter activity"/>
    <property type="evidence" value="ECO:0007669"/>
    <property type="project" value="TreeGrafter"/>
</dbReference>
<dbReference type="SUPFAM" id="SSF52540">
    <property type="entry name" value="P-loop containing nucleoside triphosphate hydrolases"/>
    <property type="match status" value="1"/>
</dbReference>
<dbReference type="InterPro" id="IPR003439">
    <property type="entry name" value="ABC_transporter-like_ATP-bd"/>
</dbReference>
<feature type="transmembrane region" description="Helical" evidence="10">
    <location>
        <begin position="285"/>
        <end position="305"/>
    </location>
</feature>
<dbReference type="PROSITE" id="PS00211">
    <property type="entry name" value="ABC_TRANSPORTER_1"/>
    <property type="match status" value="1"/>
</dbReference>
<dbReference type="GO" id="GO:0016887">
    <property type="term" value="F:ATP hydrolysis activity"/>
    <property type="evidence" value="ECO:0007669"/>
    <property type="project" value="InterPro"/>
</dbReference>
<dbReference type="PATRIC" id="fig|1590042.3.peg.1553"/>
<feature type="domain" description="ABC transporter" evidence="11">
    <location>
        <begin position="486"/>
        <end position="704"/>
    </location>
</feature>
<dbReference type="Pfam" id="PF03412">
    <property type="entry name" value="Peptidase_C39"/>
    <property type="match status" value="1"/>
</dbReference>
<gene>
    <name evidence="14" type="primary">apxIB_2</name>
    <name evidence="15" type="ORF">CC99x_004090</name>
    <name evidence="14" type="ORF">CC99x_01527</name>
</gene>
<dbReference type="GO" id="GO:0006508">
    <property type="term" value="P:proteolysis"/>
    <property type="evidence" value="ECO:0007669"/>
    <property type="project" value="InterPro"/>
</dbReference>
<dbReference type="PROSITE" id="PS50893">
    <property type="entry name" value="ABC_TRANSPORTER_2"/>
    <property type="match status" value="1"/>
</dbReference>
<keyword evidence="2" id="KW-0813">Transport</keyword>
<dbReference type="AlphaFoldDB" id="A0A0Q9YCK3"/>
<reference evidence="15" key="3">
    <citation type="submission" date="2021-06" db="EMBL/GenBank/DDBJ databases">
        <title>Genomic Description and Analysis of Intracellular Bacteria, Candidatus Berkiella cookevillensis and Candidatus Berkiella aquae.</title>
        <authorList>
            <person name="Kidane D.T."/>
            <person name="Mehari Y.T."/>
            <person name="Rice F.C."/>
            <person name="Arivett B.A."/>
            <person name="Farone A.L."/>
            <person name="Berk S.G."/>
            <person name="Farone M.B."/>
        </authorList>
    </citation>
    <scope>NUCLEOTIDE SEQUENCE</scope>
    <source>
        <strain evidence="15">CC99</strain>
    </source>
</reference>
<accession>A0A0Q9YCK3</accession>
<dbReference type="InterPro" id="IPR005074">
    <property type="entry name" value="Peptidase_C39"/>
</dbReference>
<dbReference type="Pfam" id="PF00005">
    <property type="entry name" value="ABC_tran"/>
    <property type="match status" value="1"/>
</dbReference>
<dbReference type="GO" id="GO:0005524">
    <property type="term" value="F:ATP binding"/>
    <property type="evidence" value="ECO:0007669"/>
    <property type="project" value="UniProtKB-KW"/>
</dbReference>
<dbReference type="SMART" id="SM00382">
    <property type="entry name" value="AAA"/>
    <property type="match status" value="1"/>
</dbReference>
<dbReference type="PROSITE" id="PS50990">
    <property type="entry name" value="PEPTIDASE_C39"/>
    <property type="match status" value="1"/>
</dbReference>
<dbReference type="InterPro" id="IPR033838">
    <property type="entry name" value="CvaB_peptidase"/>
</dbReference>
<evidence type="ECO:0000256" key="10">
    <source>
        <dbReference type="SAM" id="Phobius"/>
    </source>
</evidence>
<feature type="transmembrane region" description="Helical" evidence="10">
    <location>
        <begin position="170"/>
        <end position="193"/>
    </location>
</feature>
<dbReference type="InterPro" id="IPR011527">
    <property type="entry name" value="ABC1_TM_dom"/>
</dbReference>
<evidence type="ECO:0000256" key="5">
    <source>
        <dbReference type="ARBA" id="ARBA00022741"/>
    </source>
</evidence>
<keyword evidence="8 10" id="KW-1133">Transmembrane helix</keyword>
<evidence type="ECO:0000259" key="12">
    <source>
        <dbReference type="PROSITE" id="PS50929"/>
    </source>
</evidence>
<dbReference type="OrthoDB" id="9806127at2"/>
<dbReference type="GO" id="GO:0005886">
    <property type="term" value="C:plasma membrane"/>
    <property type="evidence" value="ECO:0007669"/>
    <property type="project" value="UniProtKB-SubCell"/>
</dbReference>
<dbReference type="CDD" id="cd03246">
    <property type="entry name" value="ABCC_Protease_Secretion"/>
    <property type="match status" value="1"/>
</dbReference>
<keyword evidence="9 10" id="KW-0472">Membrane</keyword>
<dbReference type="InterPro" id="IPR017871">
    <property type="entry name" value="ABC_transporter-like_CS"/>
</dbReference>
<dbReference type="SUPFAM" id="SSF90123">
    <property type="entry name" value="ABC transporter transmembrane region"/>
    <property type="match status" value="1"/>
</dbReference>
<feature type="domain" description="ABC transmembrane type-1" evidence="12">
    <location>
        <begin position="172"/>
        <end position="453"/>
    </location>
</feature>
<reference evidence="14" key="1">
    <citation type="submission" date="2015-09" db="EMBL/GenBank/DDBJ databases">
        <title>Draft Genome Sequences of Two Novel Amoeba-resistant Intranuclear Bacteria, Candidatus Berkiella cookevillensis and Candidatus Berkiella aquae.</title>
        <authorList>
            <person name="Mehari Y.T."/>
            <person name="Arivett B.A."/>
            <person name="Farone A.L."/>
            <person name="Gunderson J.H."/>
            <person name="Farone M.B."/>
        </authorList>
    </citation>
    <scope>NUCLEOTIDE SEQUENCE [LARGE SCALE GENOMIC DNA]</scope>
    <source>
        <strain evidence="14">CC99</strain>
    </source>
</reference>
<sequence>MQNPLELLKFSGGSRLPVILQTEVAECGLACLAMVASYHGHLIDLNTLRRQYPISLRGTTLQNLMQTADKMAFASRPLRLELEQLDQLQTPTILHWDMNHFVVLKKVSKKYIVIHDPAQGLRKIPMIEVSKHFTGVALELTPTSSFAPKKEVRKIPIWSFWQKIVGLKRALIQVFIMSLALQIFSLISPLFMQLVVDEVLLSHDLHLLSVLAIGFGLLMLIELGTTALRSFVVLSLSSMLSVQMAANLFRHLIRLPLPFFEKRHIGDIVSRFGSLSQIEKTLTTGIVQAIVDGMMAIATVVMLFIYSPKLTFLVLTALALYGLIRAIWYRPLRSLNEESIVTAAKESSNFIETIRATQSIKIFGQETQRQMLWQNRYADKINAGIRLGKLNITFSSINALLFGLENILVVYFAARLVIDLQLSVGMMYAFMSYKQQFTSKAVAFIENLIQMKMLGLHLERLGDIALEEQETQDGTLIDAPELKGEIRLEGINFRYNEGEPWILKDINITIKPGESIALVGPSGCGKTTLMKIMMGLFKPESGKVFIDNLEIDKLGAKHYRQQFGAVMQDDQLLSGSMGENISFFDPQFDQTRVEACANMAVIAHDIMAMPMGFNTLIGDMGMALSGGQKQRVLLARALYKNPKILFLDEATSHLDVALEKAINETVRNLKVTRIIIAHRPETIRSADRIFLFTPQGLIEQPKPV</sequence>
<dbReference type="PANTHER" id="PTHR43394:SF1">
    <property type="entry name" value="ATP-BINDING CASSETTE SUB-FAMILY B MEMBER 10, MITOCHONDRIAL"/>
    <property type="match status" value="1"/>
</dbReference>
<dbReference type="GO" id="GO:0008234">
    <property type="term" value="F:cysteine-type peptidase activity"/>
    <property type="evidence" value="ECO:0007669"/>
    <property type="project" value="InterPro"/>
</dbReference>
<dbReference type="InterPro" id="IPR003593">
    <property type="entry name" value="AAA+_ATPase"/>
</dbReference>
<comment type="caution">
    <text evidence="14">The sequence shown here is derived from an EMBL/GenBank/DDBJ whole genome shotgun (WGS) entry which is preliminary data.</text>
</comment>
<evidence type="ECO:0000256" key="9">
    <source>
        <dbReference type="ARBA" id="ARBA00023136"/>
    </source>
</evidence>
<dbReference type="Proteomes" id="UP000051494">
    <property type="component" value="Unassembled WGS sequence"/>
</dbReference>
<dbReference type="Gene3D" id="3.90.70.10">
    <property type="entry name" value="Cysteine proteinases"/>
    <property type="match status" value="1"/>
</dbReference>
<dbReference type="RefSeq" id="WP_057624621.1">
    <property type="nucleotide sequence ID" value="NZ_LKHV02000001.1"/>
</dbReference>
<dbReference type="EMBL" id="LKHV02000001">
    <property type="protein sequence ID" value="MCS5708080.1"/>
    <property type="molecule type" value="Genomic_DNA"/>
</dbReference>
<dbReference type="PROSITE" id="PS50929">
    <property type="entry name" value="ABC_TM1F"/>
    <property type="match status" value="1"/>
</dbReference>
<feature type="transmembrane region" description="Helical" evidence="10">
    <location>
        <begin position="312"/>
        <end position="329"/>
    </location>
</feature>
<evidence type="ECO:0000256" key="7">
    <source>
        <dbReference type="ARBA" id="ARBA00022840"/>
    </source>
</evidence>
<keyword evidence="6" id="KW-0378">Hydrolase</keyword>
<evidence type="ECO:0000256" key="4">
    <source>
        <dbReference type="ARBA" id="ARBA00022692"/>
    </source>
</evidence>
<dbReference type="Gene3D" id="3.40.50.300">
    <property type="entry name" value="P-loop containing nucleotide triphosphate hydrolases"/>
    <property type="match status" value="1"/>
</dbReference>
<name>A0A0Q9YCK3_9GAMM</name>